<feature type="domain" description="Aminoacyl-transfer RNA synthetases class-II family profile" evidence="12">
    <location>
        <begin position="182"/>
        <end position="501"/>
    </location>
</feature>
<dbReference type="OrthoDB" id="9801152at2"/>
<dbReference type="PANTHER" id="PTHR42918">
    <property type="entry name" value="LYSYL-TRNA SYNTHETASE"/>
    <property type="match status" value="1"/>
</dbReference>
<sequence length="504" mass="58557">MKNNFDRNFSEQELVRRKKLESLINSGKDPYVENNYDRTHMILNIIEEFDNFSKEDLVKISAGNIISTAGRIRLFREAGKKAIFANIQDQDALIQLYVREDEIGEENFIHFKDLDLGDIIGVKGIMMKTDHGELTIRVKEYTLLTKALKPLPDKYAGITDIEEKYRRRYVDLIVNPETKEVFKKRSKVIRTIQSVLDEKGYMEVETPILHLIKAGGDAKPFVTHYNALDTNFYLRIATELHLKRCIVGGFEGVYEIGRLFRNEGMSTRHNPEFTSIEIYVAYKELNFLMNICEEIFRTCALKVNGTTKVNYAGIDFDFSKPFKRWHMVDAIKEVCGVDFWKKMTYDEAKKLADTHKLKYEKYHFSVGHIINLFFEHYVEDKIIEPTFIIGHPKEISPLSKLNKDDNRFTDRFELFINKREYANAFAELNNPIDQYERFLDQIKQAEAGDEEASELDIDFIEALEYGMPPTAGIGIGIDRLVMLLTNSDSIKDVLLFPQLRPRGN</sequence>
<keyword evidence="3 10" id="KW-0436">Ligase</keyword>
<keyword evidence="5 10" id="KW-0547">Nucleotide-binding</keyword>
<dbReference type="RefSeq" id="WP_075047880.1">
    <property type="nucleotide sequence ID" value="NZ_CP012328.1"/>
</dbReference>
<feature type="binding site" evidence="10">
    <location>
        <position position="420"/>
    </location>
    <ligand>
        <name>Mg(2+)</name>
        <dbReference type="ChEBI" id="CHEBI:18420"/>
        <label>1</label>
    </ligand>
</feature>
<comment type="catalytic activity">
    <reaction evidence="9 10 11">
        <text>tRNA(Lys) + L-lysine + ATP = L-lysyl-tRNA(Lys) + AMP + diphosphate</text>
        <dbReference type="Rhea" id="RHEA:20792"/>
        <dbReference type="Rhea" id="RHEA-COMP:9696"/>
        <dbReference type="Rhea" id="RHEA-COMP:9697"/>
        <dbReference type="ChEBI" id="CHEBI:30616"/>
        <dbReference type="ChEBI" id="CHEBI:32551"/>
        <dbReference type="ChEBI" id="CHEBI:33019"/>
        <dbReference type="ChEBI" id="CHEBI:78442"/>
        <dbReference type="ChEBI" id="CHEBI:78529"/>
        <dbReference type="ChEBI" id="CHEBI:456215"/>
        <dbReference type="EC" id="6.1.1.6"/>
    </reaction>
</comment>
<dbReference type="CDD" id="cd04322">
    <property type="entry name" value="LysRS_N"/>
    <property type="match status" value="1"/>
</dbReference>
<evidence type="ECO:0000256" key="10">
    <source>
        <dbReference type="HAMAP-Rule" id="MF_00252"/>
    </source>
</evidence>
<evidence type="ECO:0000256" key="6">
    <source>
        <dbReference type="ARBA" id="ARBA00022840"/>
    </source>
</evidence>
<dbReference type="SUPFAM" id="SSF55681">
    <property type="entry name" value="Class II aaRS and biotin synthetases"/>
    <property type="match status" value="1"/>
</dbReference>
<evidence type="ECO:0000259" key="12">
    <source>
        <dbReference type="PROSITE" id="PS50862"/>
    </source>
</evidence>
<dbReference type="PRINTS" id="PR00982">
    <property type="entry name" value="TRNASYNTHLYS"/>
</dbReference>
<name>A0A0K1P4Q9_9MOLU</name>
<dbReference type="InterPro" id="IPR002313">
    <property type="entry name" value="Lys-tRNA-ligase_II"/>
</dbReference>
<comment type="cofactor">
    <cofactor evidence="10 11">
        <name>Mg(2+)</name>
        <dbReference type="ChEBI" id="CHEBI:18420"/>
    </cofactor>
    <text evidence="10 11">Binds 3 Mg(2+) ions per subunit.</text>
</comment>
<evidence type="ECO:0000256" key="9">
    <source>
        <dbReference type="ARBA" id="ARBA00048573"/>
    </source>
</evidence>
<dbReference type="GO" id="GO:0006430">
    <property type="term" value="P:lysyl-tRNA aminoacylation"/>
    <property type="evidence" value="ECO:0007669"/>
    <property type="project" value="UniProtKB-UniRule"/>
</dbReference>
<dbReference type="PROSITE" id="PS50862">
    <property type="entry name" value="AA_TRNA_LIGASE_II"/>
    <property type="match status" value="1"/>
</dbReference>
<dbReference type="GO" id="GO:0005829">
    <property type="term" value="C:cytosol"/>
    <property type="evidence" value="ECO:0007669"/>
    <property type="project" value="TreeGrafter"/>
</dbReference>
<keyword evidence="4 10" id="KW-0479">Metal-binding</keyword>
<dbReference type="EMBL" id="CP012328">
    <property type="protein sequence ID" value="AKU79263.1"/>
    <property type="molecule type" value="Genomic_DNA"/>
</dbReference>
<dbReference type="InterPro" id="IPR004365">
    <property type="entry name" value="NA-bd_OB_tRNA"/>
</dbReference>
<dbReference type="CDD" id="cd00775">
    <property type="entry name" value="LysRS_core"/>
    <property type="match status" value="1"/>
</dbReference>
<evidence type="ECO:0000256" key="7">
    <source>
        <dbReference type="ARBA" id="ARBA00022917"/>
    </source>
</evidence>
<dbReference type="InterPro" id="IPR044136">
    <property type="entry name" value="Lys-tRNA-ligase_II_N"/>
</dbReference>
<dbReference type="HAMAP" id="MF_00252">
    <property type="entry name" value="Lys_tRNA_synth_class2"/>
    <property type="match status" value="1"/>
</dbReference>
<dbReference type="InterPro" id="IPR045864">
    <property type="entry name" value="aa-tRNA-synth_II/BPL/LPL"/>
</dbReference>
<reference evidence="13 14" key="1">
    <citation type="journal article" date="2015" name="Genome Announc.">
        <title>Complete Genome Sequence of Spiroplasma turonicum Strain Tab4cT, a Parasite of a Horse Fly, Haematopota sp. (Diptera: Tabanidae).</title>
        <authorList>
            <person name="Davis R.E."/>
            <person name="Shao J."/>
            <person name="Zhao Y."/>
            <person name="Gasparich G.E."/>
            <person name="Gaynor B.J."/>
            <person name="Donofrio N."/>
        </authorList>
    </citation>
    <scope>NUCLEOTIDE SEQUENCE [LARGE SCALE GENOMIC DNA]</scope>
    <source>
        <strain evidence="13 14">Tab4c</strain>
    </source>
</reference>
<dbReference type="PATRIC" id="fig|216946.3.peg.17"/>
<keyword evidence="10" id="KW-0963">Cytoplasm</keyword>
<dbReference type="Gene3D" id="3.30.930.10">
    <property type="entry name" value="Bira Bifunctional Protein, Domain 2"/>
    <property type="match status" value="1"/>
</dbReference>
<keyword evidence="7 10" id="KW-0648">Protein biosynthesis</keyword>
<keyword evidence="6 10" id="KW-0067">ATP-binding</keyword>
<evidence type="ECO:0000313" key="14">
    <source>
        <dbReference type="Proteomes" id="UP000067243"/>
    </source>
</evidence>
<dbReference type="GO" id="GO:0005524">
    <property type="term" value="F:ATP binding"/>
    <property type="evidence" value="ECO:0007669"/>
    <property type="project" value="UniProtKB-UniRule"/>
</dbReference>
<feature type="binding site" evidence="10">
    <location>
        <position position="413"/>
    </location>
    <ligand>
        <name>Mg(2+)</name>
        <dbReference type="ChEBI" id="CHEBI:18420"/>
        <label>1</label>
    </ligand>
</feature>
<evidence type="ECO:0000256" key="3">
    <source>
        <dbReference type="ARBA" id="ARBA00022598"/>
    </source>
</evidence>
<dbReference type="FunFam" id="2.40.50.140:FF:000024">
    <property type="entry name" value="Lysine--tRNA ligase"/>
    <property type="match status" value="1"/>
</dbReference>
<dbReference type="STRING" id="216946.STURO_v1c00170"/>
<evidence type="ECO:0000256" key="5">
    <source>
        <dbReference type="ARBA" id="ARBA00022741"/>
    </source>
</evidence>
<dbReference type="GO" id="GO:0000287">
    <property type="term" value="F:magnesium ion binding"/>
    <property type="evidence" value="ECO:0007669"/>
    <property type="project" value="UniProtKB-UniRule"/>
</dbReference>
<dbReference type="KEGG" id="stur:STURON_0017"/>
<feature type="binding site" evidence="10">
    <location>
        <position position="420"/>
    </location>
    <ligand>
        <name>Mg(2+)</name>
        <dbReference type="ChEBI" id="CHEBI:18420"/>
        <label>2</label>
    </ligand>
</feature>
<evidence type="ECO:0000256" key="4">
    <source>
        <dbReference type="ARBA" id="ARBA00022723"/>
    </source>
</evidence>
<dbReference type="NCBIfam" id="NF001756">
    <property type="entry name" value="PRK00484.1"/>
    <property type="match status" value="1"/>
</dbReference>
<comment type="similarity">
    <text evidence="1 10">Belongs to the class-II aminoacyl-tRNA synthetase family.</text>
</comment>
<dbReference type="GO" id="GO:0000049">
    <property type="term" value="F:tRNA binding"/>
    <property type="evidence" value="ECO:0007669"/>
    <property type="project" value="TreeGrafter"/>
</dbReference>
<dbReference type="GO" id="GO:0004824">
    <property type="term" value="F:lysine-tRNA ligase activity"/>
    <property type="evidence" value="ECO:0007669"/>
    <property type="project" value="UniProtKB-UniRule"/>
</dbReference>
<dbReference type="SUPFAM" id="SSF50249">
    <property type="entry name" value="Nucleic acid-binding proteins"/>
    <property type="match status" value="1"/>
</dbReference>
<keyword evidence="14" id="KW-1185">Reference proteome</keyword>
<dbReference type="NCBIfam" id="TIGR00499">
    <property type="entry name" value="lysS_bact"/>
    <property type="match status" value="1"/>
</dbReference>
<gene>
    <name evidence="10 13" type="primary">lysS</name>
    <name evidence="13" type="ORF">STURON_0017</name>
</gene>
<dbReference type="InterPro" id="IPR006195">
    <property type="entry name" value="aa-tRNA-synth_II"/>
</dbReference>
<dbReference type="Pfam" id="PF01336">
    <property type="entry name" value="tRNA_anti-codon"/>
    <property type="match status" value="1"/>
</dbReference>
<dbReference type="Proteomes" id="UP000067243">
    <property type="component" value="Chromosome"/>
</dbReference>
<evidence type="ECO:0000256" key="1">
    <source>
        <dbReference type="ARBA" id="ARBA00008226"/>
    </source>
</evidence>
<comment type="subcellular location">
    <subcellularLocation>
        <location evidence="10">Cytoplasm</location>
    </subcellularLocation>
</comment>
<keyword evidence="8 10" id="KW-0030">Aminoacyl-tRNA synthetase</keyword>
<keyword evidence="10 11" id="KW-0460">Magnesium</keyword>
<dbReference type="AlphaFoldDB" id="A0A0K1P4Q9"/>
<dbReference type="Gene3D" id="2.40.50.140">
    <property type="entry name" value="Nucleic acid-binding proteins"/>
    <property type="match status" value="1"/>
</dbReference>
<comment type="subunit">
    <text evidence="2 10">Homodimer.</text>
</comment>
<dbReference type="InterPro" id="IPR012340">
    <property type="entry name" value="NA-bd_OB-fold"/>
</dbReference>
<dbReference type="Pfam" id="PF00152">
    <property type="entry name" value="tRNA-synt_2"/>
    <property type="match status" value="1"/>
</dbReference>
<organism evidence="13 14">
    <name type="scientific">Spiroplasma turonicum</name>
    <dbReference type="NCBI Taxonomy" id="216946"/>
    <lineage>
        <taxon>Bacteria</taxon>
        <taxon>Bacillati</taxon>
        <taxon>Mycoplasmatota</taxon>
        <taxon>Mollicutes</taxon>
        <taxon>Entomoplasmatales</taxon>
        <taxon>Spiroplasmataceae</taxon>
        <taxon>Spiroplasma</taxon>
    </lineage>
</organism>
<evidence type="ECO:0000256" key="8">
    <source>
        <dbReference type="ARBA" id="ARBA00023146"/>
    </source>
</evidence>
<dbReference type="EC" id="6.1.1.6" evidence="10"/>
<dbReference type="InterPro" id="IPR018149">
    <property type="entry name" value="Lys-tRNA-synth_II_C"/>
</dbReference>
<protein>
    <recommendedName>
        <fullName evidence="10">Lysine--tRNA ligase</fullName>
        <ecNumber evidence="10">6.1.1.6</ecNumber>
    </recommendedName>
    <alternativeName>
        <fullName evidence="10">Lysyl-tRNA synthetase</fullName>
        <shortName evidence="10">LysRS</shortName>
    </alternativeName>
</protein>
<evidence type="ECO:0000313" key="13">
    <source>
        <dbReference type="EMBL" id="AKU79263.1"/>
    </source>
</evidence>
<proteinExistence type="inferred from homology"/>
<accession>A0A0K1P4Q9</accession>
<evidence type="ECO:0000256" key="2">
    <source>
        <dbReference type="ARBA" id="ARBA00011738"/>
    </source>
</evidence>
<dbReference type="InterPro" id="IPR004364">
    <property type="entry name" value="Aa-tRNA-synt_II"/>
</dbReference>
<evidence type="ECO:0000256" key="11">
    <source>
        <dbReference type="RuleBase" id="RU000336"/>
    </source>
</evidence>
<dbReference type="PANTHER" id="PTHR42918:SF15">
    <property type="entry name" value="LYSINE--TRNA LIGASE, CHLOROPLASTIC_MITOCHONDRIAL"/>
    <property type="match status" value="1"/>
</dbReference>